<gene>
    <name evidence="2" type="ORF">AC579_1008</name>
</gene>
<comment type="caution">
    <text evidence="2">The sequence shown here is derived from an EMBL/GenBank/DDBJ whole genome shotgun (WGS) entry which is preliminary data.</text>
</comment>
<name>A0A139IBB7_9PEZI</name>
<sequence length="128" mass="14020">MESRREMTMMRSVEYFTFADMASPKVAPSQDASVGKPIGAGTPPASEHELCYNYVPRNMLDSGRGKASKSSEINVRPKNGNWESGRGRKGLRQCRRHATTARYCDTCAITDQSTANDNGSLSALARIT</sequence>
<evidence type="ECO:0000256" key="1">
    <source>
        <dbReference type="SAM" id="MobiDB-lite"/>
    </source>
</evidence>
<organism evidence="2 3">
    <name type="scientific">Pseudocercospora musae</name>
    <dbReference type="NCBI Taxonomy" id="113226"/>
    <lineage>
        <taxon>Eukaryota</taxon>
        <taxon>Fungi</taxon>
        <taxon>Dikarya</taxon>
        <taxon>Ascomycota</taxon>
        <taxon>Pezizomycotina</taxon>
        <taxon>Dothideomycetes</taxon>
        <taxon>Dothideomycetidae</taxon>
        <taxon>Mycosphaerellales</taxon>
        <taxon>Mycosphaerellaceae</taxon>
        <taxon>Pseudocercospora</taxon>
    </lineage>
</organism>
<dbReference type="EMBL" id="LFZO01000172">
    <property type="protein sequence ID" value="KXT11946.1"/>
    <property type="molecule type" value="Genomic_DNA"/>
</dbReference>
<protein>
    <submittedName>
        <fullName evidence="2">Uncharacterized protein</fullName>
    </submittedName>
</protein>
<dbReference type="AlphaFoldDB" id="A0A139IBB7"/>
<feature type="region of interest" description="Disordered" evidence="1">
    <location>
        <begin position="62"/>
        <end position="93"/>
    </location>
</feature>
<evidence type="ECO:0000313" key="3">
    <source>
        <dbReference type="Proteomes" id="UP000073492"/>
    </source>
</evidence>
<evidence type="ECO:0000313" key="2">
    <source>
        <dbReference type="EMBL" id="KXT11946.1"/>
    </source>
</evidence>
<proteinExistence type="predicted"/>
<reference evidence="2 3" key="1">
    <citation type="submission" date="2015-07" db="EMBL/GenBank/DDBJ databases">
        <title>Comparative genomics of the Sigatoka disease complex on banana suggests a link between parallel evolutionary changes in Pseudocercospora fijiensis and Pseudocercospora eumusae and increased virulence on the banana host.</title>
        <authorList>
            <person name="Chang T.-C."/>
            <person name="Salvucci A."/>
            <person name="Crous P.W."/>
            <person name="Stergiopoulos I."/>
        </authorList>
    </citation>
    <scope>NUCLEOTIDE SEQUENCE [LARGE SCALE GENOMIC DNA]</scope>
    <source>
        <strain evidence="2 3">CBS 116634</strain>
    </source>
</reference>
<dbReference type="Proteomes" id="UP000073492">
    <property type="component" value="Unassembled WGS sequence"/>
</dbReference>
<accession>A0A139IBB7</accession>
<keyword evidence="3" id="KW-1185">Reference proteome</keyword>